<keyword evidence="2" id="KW-1185">Reference proteome</keyword>
<reference evidence="1" key="1">
    <citation type="journal article" date="2023" name="Science">
        <title>Genome structures resolve the early diversification of teleost fishes.</title>
        <authorList>
            <person name="Parey E."/>
            <person name="Louis A."/>
            <person name="Montfort J."/>
            <person name="Bouchez O."/>
            <person name="Roques C."/>
            <person name="Iampietro C."/>
            <person name="Lluch J."/>
            <person name="Castinel A."/>
            <person name="Donnadieu C."/>
            <person name="Desvignes T."/>
            <person name="Floi Bucao C."/>
            <person name="Jouanno E."/>
            <person name="Wen M."/>
            <person name="Mejri S."/>
            <person name="Dirks R."/>
            <person name="Jansen H."/>
            <person name="Henkel C."/>
            <person name="Chen W.J."/>
            <person name="Zahm M."/>
            <person name="Cabau C."/>
            <person name="Klopp C."/>
            <person name="Thompson A.W."/>
            <person name="Robinson-Rechavi M."/>
            <person name="Braasch I."/>
            <person name="Lecointre G."/>
            <person name="Bobe J."/>
            <person name="Postlethwait J.H."/>
            <person name="Berthelot C."/>
            <person name="Roest Crollius H."/>
            <person name="Guiguen Y."/>
        </authorList>
    </citation>
    <scope>NUCLEOTIDE SEQUENCE</scope>
    <source>
        <strain evidence="1">NC1722</strain>
    </source>
</reference>
<dbReference type="Proteomes" id="UP001221898">
    <property type="component" value="Unassembled WGS sequence"/>
</dbReference>
<protein>
    <submittedName>
        <fullName evidence="1">Uncharacterized protein</fullName>
    </submittedName>
</protein>
<gene>
    <name evidence="1" type="ORF">AAFF_G00313860</name>
</gene>
<name>A0AAD7W0G4_9TELE</name>
<accession>A0AAD7W0G4</accession>
<dbReference type="EMBL" id="JAINUG010000461">
    <property type="protein sequence ID" value="KAJ8367656.1"/>
    <property type="molecule type" value="Genomic_DNA"/>
</dbReference>
<comment type="caution">
    <text evidence="1">The sequence shown here is derived from an EMBL/GenBank/DDBJ whole genome shotgun (WGS) entry which is preliminary data.</text>
</comment>
<organism evidence="1 2">
    <name type="scientific">Aldrovandia affinis</name>
    <dbReference type="NCBI Taxonomy" id="143900"/>
    <lineage>
        <taxon>Eukaryota</taxon>
        <taxon>Metazoa</taxon>
        <taxon>Chordata</taxon>
        <taxon>Craniata</taxon>
        <taxon>Vertebrata</taxon>
        <taxon>Euteleostomi</taxon>
        <taxon>Actinopterygii</taxon>
        <taxon>Neopterygii</taxon>
        <taxon>Teleostei</taxon>
        <taxon>Notacanthiformes</taxon>
        <taxon>Halosauridae</taxon>
        <taxon>Aldrovandia</taxon>
    </lineage>
</organism>
<proteinExistence type="predicted"/>
<sequence length="106" mass="11757">MHHCIFIMFTCMARKTAFTGLSALSHAIAFIVFAADRFLPADDTLVISGGLYDGPRVYNPTMTTANEAEDYDQPPFGPRPTQFQLALLKDSGEKPTGYEASTFQRF</sequence>
<dbReference type="AlphaFoldDB" id="A0AAD7W0G4"/>
<evidence type="ECO:0000313" key="2">
    <source>
        <dbReference type="Proteomes" id="UP001221898"/>
    </source>
</evidence>
<evidence type="ECO:0000313" key="1">
    <source>
        <dbReference type="EMBL" id="KAJ8367656.1"/>
    </source>
</evidence>